<evidence type="ECO:0000313" key="2">
    <source>
        <dbReference type="EMBL" id="OUI77816.1"/>
    </source>
</evidence>
<sequence length="246" mass="27809">MKKLLLLSAFALSLPIVSLAAPKSNTTMPVNYENPQQLINNYYAAQEFCRSSTKENDPETTIMCNYRDAADTKLNQLGYCFGDYDEQSNAEREWKKCSQRSKTTKNTVTTTTQATMVPASVINASIQDVKKICQQKGLETFGIFSQQIQQCFVTSNNSSEKLQKCMLEDLSLIYFYDQLLTMIQQSTGKRPNVTLPFLSGEAILARQQQYYIPNFGSLENAAMYFKIGIDPVTDQLAQCANKNWIK</sequence>
<dbReference type="EMBL" id="JOPB01000018">
    <property type="protein sequence ID" value="OUI77816.1"/>
    <property type="molecule type" value="Genomic_DNA"/>
</dbReference>
<evidence type="ECO:0000313" key="3">
    <source>
        <dbReference type="Proteomes" id="UP000194946"/>
    </source>
</evidence>
<proteinExistence type="predicted"/>
<reference evidence="3" key="1">
    <citation type="submission" date="2014-06" db="EMBL/GenBank/DDBJ databases">
        <authorList>
            <person name="Winans N.J."/>
            <person name="Newell P.D."/>
            <person name="Douglas A.E."/>
        </authorList>
    </citation>
    <scope>NUCLEOTIDE SEQUENCE [LARGE SCALE GENOMIC DNA]</scope>
    <source>
        <strain evidence="3">DmL_052</strain>
    </source>
</reference>
<organism evidence="2 3">
    <name type="scientific">Commensalibacter intestini</name>
    <dbReference type="NCBI Taxonomy" id="479936"/>
    <lineage>
        <taxon>Bacteria</taxon>
        <taxon>Pseudomonadati</taxon>
        <taxon>Pseudomonadota</taxon>
        <taxon>Alphaproteobacteria</taxon>
        <taxon>Acetobacterales</taxon>
        <taxon>Acetobacteraceae</taxon>
    </lineage>
</organism>
<dbReference type="Proteomes" id="UP000194946">
    <property type="component" value="Unassembled WGS sequence"/>
</dbReference>
<name>A0A251ZT33_9PROT</name>
<accession>A0A251ZT33</accession>
<feature type="chain" id="PRO_5012558355" description="Lysozyme inhibitor LprI N-terminal domain-containing protein" evidence="1">
    <location>
        <begin position="21"/>
        <end position="246"/>
    </location>
</feature>
<protein>
    <recommendedName>
        <fullName evidence="4">Lysozyme inhibitor LprI N-terminal domain-containing protein</fullName>
    </recommendedName>
</protein>
<dbReference type="RefSeq" id="WP_086632668.1">
    <property type="nucleotide sequence ID" value="NZ_JOPB01000018.1"/>
</dbReference>
<gene>
    <name evidence="2" type="ORF">HK18_01405</name>
</gene>
<keyword evidence="1" id="KW-0732">Signal</keyword>
<keyword evidence="3" id="KW-1185">Reference proteome</keyword>
<dbReference type="AlphaFoldDB" id="A0A251ZT33"/>
<evidence type="ECO:0000256" key="1">
    <source>
        <dbReference type="SAM" id="SignalP"/>
    </source>
</evidence>
<evidence type="ECO:0008006" key="4">
    <source>
        <dbReference type="Google" id="ProtNLM"/>
    </source>
</evidence>
<feature type="signal peptide" evidence="1">
    <location>
        <begin position="1"/>
        <end position="20"/>
    </location>
</feature>
<comment type="caution">
    <text evidence="2">The sequence shown here is derived from an EMBL/GenBank/DDBJ whole genome shotgun (WGS) entry which is preliminary data.</text>
</comment>